<evidence type="ECO:0000313" key="8">
    <source>
        <dbReference type="Proteomes" id="UP001197626"/>
    </source>
</evidence>
<proteinExistence type="inferred from homology"/>
<dbReference type="InterPro" id="IPR058086">
    <property type="entry name" value="IsaB"/>
</dbReference>
<dbReference type="EMBL" id="CP086654">
    <property type="protein sequence ID" value="UEX90205.1"/>
    <property type="molecule type" value="Genomic_DNA"/>
</dbReference>
<evidence type="ECO:0000256" key="1">
    <source>
        <dbReference type="ARBA" id="ARBA00004613"/>
    </source>
</evidence>
<protein>
    <recommendedName>
        <fullName evidence="5">Immunodominant staphylococcal antigen B</fullName>
    </recommendedName>
</protein>
<dbReference type="RefSeq" id="WP_229292702.1">
    <property type="nucleotide sequence ID" value="NZ_CP086654.1"/>
</dbReference>
<keyword evidence="3 6" id="KW-0732">Signal</keyword>
<gene>
    <name evidence="7" type="ORF">LN051_00575</name>
</gene>
<feature type="chain" id="PRO_5046406993" description="Immunodominant staphylococcal antigen B" evidence="6">
    <location>
        <begin position="17"/>
        <end position="166"/>
    </location>
</feature>
<name>A0ABY3PD47_9STAP</name>
<dbReference type="Proteomes" id="UP001197626">
    <property type="component" value="Chromosome"/>
</dbReference>
<comment type="similarity">
    <text evidence="4">Belongs to the IsaB family.</text>
</comment>
<sequence length="166" mass="18369">MKKLLKVSCATCIATAALFTYNVTSESHNPSVVHAATEEGYTIEGNTSDKGAFILEQKFIDAVKNNNLVINGYKITGNQDQETTMVDIYDQIIGKTGDNTASMVNFEVKKNTVSKDDIIKTFGQPVEEPYESQQGLDYKYKLGKNVIQIIVKDGYVTDFQINAHDA</sequence>
<keyword evidence="8" id="KW-1185">Reference proteome</keyword>
<organism evidence="7 8">
    <name type="scientific">Staphylococcus ratti</name>
    <dbReference type="NCBI Taxonomy" id="2892440"/>
    <lineage>
        <taxon>Bacteria</taxon>
        <taxon>Bacillati</taxon>
        <taxon>Bacillota</taxon>
        <taxon>Bacilli</taxon>
        <taxon>Bacillales</taxon>
        <taxon>Staphylococcaceae</taxon>
        <taxon>Staphylococcus</taxon>
    </lineage>
</organism>
<evidence type="ECO:0000256" key="3">
    <source>
        <dbReference type="ARBA" id="ARBA00022729"/>
    </source>
</evidence>
<comment type="subcellular location">
    <subcellularLocation>
        <location evidence="1">Secreted</location>
    </subcellularLocation>
</comment>
<evidence type="ECO:0000313" key="7">
    <source>
        <dbReference type="EMBL" id="UEX90205.1"/>
    </source>
</evidence>
<evidence type="ECO:0000256" key="6">
    <source>
        <dbReference type="SAM" id="SignalP"/>
    </source>
</evidence>
<reference evidence="7 8" key="1">
    <citation type="journal article" date="2022" name="Pathogens">
        <title>Staphylococcus ratti sp. nov. Isolated from a Lab Rat.</title>
        <authorList>
            <person name="Kovarovic V."/>
            <person name="Sedlacek I."/>
            <person name="Petras P."/>
            <person name="Kralova S."/>
            <person name="Maslanova I."/>
            <person name="Svec P."/>
            <person name="Neumann-Schaal M."/>
            <person name="Botka T."/>
            <person name="Gelbicova T."/>
            <person name="Stankova E."/>
            <person name="Doskar J."/>
            <person name="Pantucek R."/>
        </authorList>
    </citation>
    <scope>NUCLEOTIDE SEQUENCE [LARGE SCALE GENOMIC DNA]</scope>
    <source>
        <strain evidence="7 8">CCM 9025</strain>
    </source>
</reference>
<feature type="signal peptide" evidence="6">
    <location>
        <begin position="1"/>
        <end position="16"/>
    </location>
</feature>
<evidence type="ECO:0000256" key="5">
    <source>
        <dbReference type="ARBA" id="ARBA00093792"/>
    </source>
</evidence>
<keyword evidence="2" id="KW-0964">Secreted</keyword>
<evidence type="ECO:0000256" key="4">
    <source>
        <dbReference type="ARBA" id="ARBA00093777"/>
    </source>
</evidence>
<evidence type="ECO:0000256" key="2">
    <source>
        <dbReference type="ARBA" id="ARBA00022525"/>
    </source>
</evidence>
<accession>A0ABY3PD47</accession>
<dbReference type="NCBIfam" id="NF047686">
    <property type="entry name" value="IsaB_fam"/>
    <property type="match status" value="1"/>
</dbReference>